<proteinExistence type="predicted"/>
<gene>
    <name evidence="1" type="ordered locus">Lcho_3307</name>
</gene>
<organism evidence="1 2">
    <name type="scientific">Leptothrix cholodnii (strain ATCC 51168 / LMG 8142 / SP-6)</name>
    <name type="common">Leptothrix discophora (strain SP-6)</name>
    <dbReference type="NCBI Taxonomy" id="395495"/>
    <lineage>
        <taxon>Bacteria</taxon>
        <taxon>Pseudomonadati</taxon>
        <taxon>Pseudomonadota</taxon>
        <taxon>Betaproteobacteria</taxon>
        <taxon>Burkholderiales</taxon>
        <taxon>Sphaerotilaceae</taxon>
        <taxon>Leptothrix</taxon>
    </lineage>
</organism>
<dbReference type="PROSITE" id="PS00383">
    <property type="entry name" value="TYR_PHOSPHATASE_1"/>
    <property type="match status" value="1"/>
</dbReference>
<dbReference type="InterPro" id="IPR016130">
    <property type="entry name" value="Tyr_Pase_AS"/>
</dbReference>
<dbReference type="HOGENOM" id="CLU_107934_0_0_4"/>
<dbReference type="AlphaFoldDB" id="B1Y2B2"/>
<dbReference type="InterPro" id="IPR029021">
    <property type="entry name" value="Prot-tyrosine_phosphatase-like"/>
</dbReference>
<evidence type="ECO:0000313" key="2">
    <source>
        <dbReference type="Proteomes" id="UP000001693"/>
    </source>
</evidence>
<name>B1Y2B2_LEPCP</name>
<accession>B1Y2B2</accession>
<dbReference type="EMBL" id="CP001013">
    <property type="protein sequence ID" value="ACB35565.1"/>
    <property type="molecule type" value="Genomic_DNA"/>
</dbReference>
<dbReference type="KEGG" id="lch:Lcho_3307"/>
<dbReference type="STRING" id="395495.Lcho_3307"/>
<evidence type="ECO:0000313" key="1">
    <source>
        <dbReference type="EMBL" id="ACB35565.1"/>
    </source>
</evidence>
<sequence>MTSIRQSKKVALTRVLFVSQRRAESMQGRPTAAIISITDPGQVRAELKSGWGATLRVAFHDSDPITFPFANQDLTPMKEVQGLQIAQFIEAIPQTVRSLVVHCRSGISRSAAIAKAIAEAHGLAFDPSYFEFNRHVYAITKAHLRPVA</sequence>
<keyword evidence="2" id="KW-1185">Reference proteome</keyword>
<protein>
    <submittedName>
        <fullName evidence="1">Dual specificity protein phosphatase</fullName>
    </submittedName>
</protein>
<dbReference type="eggNOG" id="COG2453">
    <property type="taxonomic scope" value="Bacteria"/>
</dbReference>
<dbReference type="Gene3D" id="3.90.190.10">
    <property type="entry name" value="Protein tyrosine phosphatase superfamily"/>
    <property type="match status" value="1"/>
</dbReference>
<dbReference type="SUPFAM" id="SSF52799">
    <property type="entry name" value="(Phosphotyrosine protein) phosphatases II"/>
    <property type="match status" value="1"/>
</dbReference>
<reference evidence="1 2" key="1">
    <citation type="submission" date="2008-03" db="EMBL/GenBank/DDBJ databases">
        <title>Complete sequence of Leptothrix cholodnii SP-6.</title>
        <authorList>
            <consortium name="US DOE Joint Genome Institute"/>
            <person name="Copeland A."/>
            <person name="Lucas S."/>
            <person name="Lapidus A."/>
            <person name="Glavina del Rio T."/>
            <person name="Dalin E."/>
            <person name="Tice H."/>
            <person name="Bruce D."/>
            <person name="Goodwin L."/>
            <person name="Pitluck S."/>
            <person name="Chertkov O."/>
            <person name="Brettin T."/>
            <person name="Detter J.C."/>
            <person name="Han C."/>
            <person name="Kuske C.R."/>
            <person name="Schmutz J."/>
            <person name="Larimer F."/>
            <person name="Land M."/>
            <person name="Hauser L."/>
            <person name="Kyrpides N."/>
            <person name="Lykidis A."/>
            <person name="Emerson D."/>
            <person name="Richardson P."/>
        </authorList>
    </citation>
    <scope>NUCLEOTIDE SEQUENCE [LARGE SCALE GENOMIC DNA]</scope>
    <source>
        <strain evidence="2">ATCC 51168 / LMG 8142 / SP-6</strain>
    </source>
</reference>
<dbReference type="Proteomes" id="UP000001693">
    <property type="component" value="Chromosome"/>
</dbReference>